<dbReference type="SUPFAM" id="SSF55174">
    <property type="entry name" value="Alpha-L RNA-binding motif"/>
    <property type="match status" value="1"/>
</dbReference>
<dbReference type="CDD" id="cd00165">
    <property type="entry name" value="S4"/>
    <property type="match status" value="1"/>
</dbReference>
<comment type="function">
    <text evidence="5">Responsible for synthesis of pseudouridine from uracil.</text>
</comment>
<keyword evidence="2 5" id="KW-0413">Isomerase</keyword>
<name>A0A956RR05_UNCEI</name>
<dbReference type="Proteomes" id="UP000697710">
    <property type="component" value="Unassembled WGS sequence"/>
</dbReference>
<comment type="similarity">
    <text evidence="1 5">Belongs to the pseudouridine synthase RluA family.</text>
</comment>
<dbReference type="Pfam" id="PF00849">
    <property type="entry name" value="PseudoU_synth_2"/>
    <property type="match status" value="1"/>
</dbReference>
<keyword evidence="4" id="KW-0694">RNA-binding</keyword>
<dbReference type="GO" id="GO:0003723">
    <property type="term" value="F:RNA binding"/>
    <property type="evidence" value="ECO:0007669"/>
    <property type="project" value="UniProtKB-KW"/>
</dbReference>
<dbReference type="SMART" id="SM00363">
    <property type="entry name" value="S4"/>
    <property type="match status" value="1"/>
</dbReference>
<proteinExistence type="inferred from homology"/>
<evidence type="ECO:0000313" key="8">
    <source>
        <dbReference type="Proteomes" id="UP000697710"/>
    </source>
</evidence>
<dbReference type="InterPro" id="IPR020103">
    <property type="entry name" value="PsdUridine_synth_cat_dom_sf"/>
</dbReference>
<dbReference type="EMBL" id="JAGQHR010000559">
    <property type="protein sequence ID" value="MCA9729057.1"/>
    <property type="molecule type" value="Genomic_DNA"/>
</dbReference>
<dbReference type="PROSITE" id="PS50889">
    <property type="entry name" value="S4"/>
    <property type="match status" value="1"/>
</dbReference>
<evidence type="ECO:0000256" key="5">
    <source>
        <dbReference type="RuleBase" id="RU362028"/>
    </source>
</evidence>
<dbReference type="SUPFAM" id="SSF55120">
    <property type="entry name" value="Pseudouridine synthase"/>
    <property type="match status" value="1"/>
</dbReference>
<evidence type="ECO:0000259" key="6">
    <source>
        <dbReference type="SMART" id="SM00363"/>
    </source>
</evidence>
<protein>
    <recommendedName>
        <fullName evidence="5">Pseudouridine synthase</fullName>
        <ecNumber evidence="5">5.4.99.-</ecNumber>
    </recommendedName>
</protein>
<dbReference type="PANTHER" id="PTHR21600:SF87">
    <property type="entry name" value="RNA PSEUDOURIDYLATE SYNTHASE DOMAIN-CONTAINING PROTEIN 1"/>
    <property type="match status" value="1"/>
</dbReference>
<dbReference type="GO" id="GO:0000455">
    <property type="term" value="P:enzyme-directed rRNA pseudouridine synthesis"/>
    <property type="evidence" value="ECO:0007669"/>
    <property type="project" value="UniProtKB-ARBA"/>
</dbReference>
<organism evidence="7 8">
    <name type="scientific">Eiseniibacteriota bacterium</name>
    <dbReference type="NCBI Taxonomy" id="2212470"/>
    <lineage>
        <taxon>Bacteria</taxon>
        <taxon>Candidatus Eiseniibacteriota</taxon>
    </lineage>
</organism>
<dbReference type="PROSITE" id="PS01129">
    <property type="entry name" value="PSI_RLU"/>
    <property type="match status" value="1"/>
</dbReference>
<gene>
    <name evidence="7" type="ORF">KC729_15305</name>
</gene>
<feature type="active site" evidence="3">
    <location>
        <position position="127"/>
    </location>
</feature>
<dbReference type="InterPro" id="IPR006224">
    <property type="entry name" value="PsdUridine_synth_RluA-like_CS"/>
</dbReference>
<dbReference type="AlphaFoldDB" id="A0A956RR05"/>
<comment type="catalytic activity">
    <reaction evidence="5">
        <text>a uridine in RNA = a pseudouridine in RNA</text>
        <dbReference type="Rhea" id="RHEA:48348"/>
        <dbReference type="Rhea" id="RHEA-COMP:12068"/>
        <dbReference type="Rhea" id="RHEA-COMP:12069"/>
        <dbReference type="ChEBI" id="CHEBI:65314"/>
        <dbReference type="ChEBI" id="CHEBI:65315"/>
    </reaction>
</comment>
<dbReference type="InterPro" id="IPR036986">
    <property type="entry name" value="S4_RNA-bd_sf"/>
</dbReference>
<evidence type="ECO:0000313" key="7">
    <source>
        <dbReference type="EMBL" id="MCA9729057.1"/>
    </source>
</evidence>
<evidence type="ECO:0000256" key="1">
    <source>
        <dbReference type="ARBA" id="ARBA00010876"/>
    </source>
</evidence>
<dbReference type="GO" id="GO:0120159">
    <property type="term" value="F:rRNA pseudouridine synthase activity"/>
    <property type="evidence" value="ECO:0007669"/>
    <property type="project" value="UniProtKB-ARBA"/>
</dbReference>
<evidence type="ECO:0000256" key="2">
    <source>
        <dbReference type="ARBA" id="ARBA00023235"/>
    </source>
</evidence>
<evidence type="ECO:0000256" key="4">
    <source>
        <dbReference type="PROSITE-ProRule" id="PRU00182"/>
    </source>
</evidence>
<dbReference type="InterPro" id="IPR006145">
    <property type="entry name" value="PsdUridine_synth_RsuA/RluA"/>
</dbReference>
<sequence>HRIPDGWESQRLDRYLAARFPYRSRAQWMELIRAGQVRVNGRTVRPSQRVSPGTLVEYRPSETSEPEVSADIRILHEDDFVLVVDKPPDLPLHPSGKYFRNTLLSVLLERRGETLDEPGVRVVHRLDRETSGVVVFGKSPEATAFLAAQFEHRQARKRYLALVYGDPPAEFAVEARLGPRAGSRIRKAVGIVGPGEGASARTVFRRLAGGGDLGLVEARPETGRLHQIRVHLQHAGYPVVGDKMYGPDEGLFLKLVDGETYTPEDHARLLLPRQALHAWRLTLRHPRTGSTVTWTAPVPEDMRELGSARGIDWDAALADPA</sequence>
<dbReference type="InterPro" id="IPR006225">
    <property type="entry name" value="PsdUridine_synth_RluC/D"/>
</dbReference>
<dbReference type="CDD" id="cd02869">
    <property type="entry name" value="PseudoU_synth_RluA_like"/>
    <property type="match status" value="1"/>
</dbReference>
<dbReference type="PANTHER" id="PTHR21600">
    <property type="entry name" value="MITOCHONDRIAL RNA PSEUDOURIDINE SYNTHASE"/>
    <property type="match status" value="1"/>
</dbReference>
<dbReference type="InterPro" id="IPR002942">
    <property type="entry name" value="S4_RNA-bd"/>
</dbReference>
<comment type="caution">
    <text evidence="7">The sequence shown here is derived from an EMBL/GenBank/DDBJ whole genome shotgun (WGS) entry which is preliminary data.</text>
</comment>
<feature type="domain" description="RNA-binding S4" evidence="6">
    <location>
        <begin position="10"/>
        <end position="73"/>
    </location>
</feature>
<dbReference type="Gene3D" id="3.30.2350.10">
    <property type="entry name" value="Pseudouridine synthase"/>
    <property type="match status" value="1"/>
</dbReference>
<dbReference type="Gene3D" id="3.10.290.10">
    <property type="entry name" value="RNA-binding S4 domain"/>
    <property type="match status" value="1"/>
</dbReference>
<dbReference type="Pfam" id="PF01479">
    <property type="entry name" value="S4"/>
    <property type="match status" value="1"/>
</dbReference>
<dbReference type="NCBIfam" id="TIGR00005">
    <property type="entry name" value="rluA_subfam"/>
    <property type="match status" value="1"/>
</dbReference>
<evidence type="ECO:0000256" key="3">
    <source>
        <dbReference type="PIRSR" id="PIRSR606225-1"/>
    </source>
</evidence>
<reference evidence="7" key="1">
    <citation type="submission" date="2020-04" db="EMBL/GenBank/DDBJ databases">
        <authorList>
            <person name="Zhang T."/>
        </authorList>
    </citation>
    <scope>NUCLEOTIDE SEQUENCE</scope>
    <source>
        <strain evidence="7">HKST-UBA01</strain>
    </source>
</reference>
<feature type="non-terminal residue" evidence="7">
    <location>
        <position position="1"/>
    </location>
</feature>
<reference evidence="7" key="2">
    <citation type="journal article" date="2021" name="Microbiome">
        <title>Successional dynamics and alternative stable states in a saline activated sludge microbial community over 9 years.</title>
        <authorList>
            <person name="Wang Y."/>
            <person name="Ye J."/>
            <person name="Ju F."/>
            <person name="Liu L."/>
            <person name="Boyd J.A."/>
            <person name="Deng Y."/>
            <person name="Parks D.H."/>
            <person name="Jiang X."/>
            <person name="Yin X."/>
            <person name="Woodcroft B.J."/>
            <person name="Tyson G.W."/>
            <person name="Hugenholtz P."/>
            <person name="Polz M.F."/>
            <person name="Zhang T."/>
        </authorList>
    </citation>
    <scope>NUCLEOTIDE SEQUENCE</scope>
    <source>
        <strain evidence="7">HKST-UBA01</strain>
    </source>
</reference>
<dbReference type="EC" id="5.4.99.-" evidence="5"/>
<dbReference type="InterPro" id="IPR050188">
    <property type="entry name" value="RluA_PseudoU_synthase"/>
</dbReference>
<accession>A0A956RR05</accession>